<dbReference type="SUPFAM" id="SSF109604">
    <property type="entry name" value="HD-domain/PDEase-like"/>
    <property type="match status" value="1"/>
</dbReference>
<dbReference type="Gene3D" id="1.10.3210.10">
    <property type="entry name" value="Hypothetical protein af1432"/>
    <property type="match status" value="1"/>
</dbReference>
<dbReference type="Pfam" id="PF08668">
    <property type="entry name" value="HDOD"/>
    <property type="match status" value="1"/>
</dbReference>
<dbReference type="PROSITE" id="PS51833">
    <property type="entry name" value="HDOD"/>
    <property type="match status" value="1"/>
</dbReference>
<keyword evidence="3" id="KW-1185">Reference proteome</keyword>
<accession>A0A9X3ATZ5</accession>
<dbReference type="InterPro" id="IPR013976">
    <property type="entry name" value="HDOD"/>
</dbReference>
<sequence length="380" mass="43416">MAVSVAGGVRPGKLIEVERRLYQHLIVGKHKAAAMEDDINETLEADANKLDIERQAIQVRLDKQTKALAVFKAISNQLTETVNNSIEHKLASPDLLLTHSGVQEGQILLLDLLLDKDPNFGRIRPIISSISWLSRDLITLINSPASKHRRPKTSDVQVTDIKLILNYIGLENLRLLIPYFCSRHWLPSGHANLLWTTRKLWRYSMITAIAAQALAQLHNRPTHVSYTCALLYQLGTSVILSSSVKVFEKHWGNWLREASHSRDKEVYDAVMATEFPAEQIFNHVMEHGHHLNWQLLEQLEFSDSAITKVLKELDQDYHFSELSIDAAIVAKASCFAKIILLEEHQLLEPQERKVLLDYYEFTPQEVIRLKAQNYRKLDLA</sequence>
<feature type="domain" description="HDOD" evidence="1">
    <location>
        <begin position="99"/>
        <end position="305"/>
    </location>
</feature>
<proteinExistence type="predicted"/>
<dbReference type="EMBL" id="JAMTCD010000002">
    <property type="protein sequence ID" value="MCT7940714.1"/>
    <property type="molecule type" value="Genomic_DNA"/>
</dbReference>
<dbReference type="Proteomes" id="UP001155546">
    <property type="component" value="Unassembled WGS sequence"/>
</dbReference>
<dbReference type="RefSeq" id="WP_261297153.1">
    <property type="nucleotide sequence ID" value="NZ_JAMTCD010000002.1"/>
</dbReference>
<dbReference type="AlphaFoldDB" id="A0A9X3ATZ5"/>
<evidence type="ECO:0000313" key="2">
    <source>
        <dbReference type="EMBL" id="MCT7940714.1"/>
    </source>
</evidence>
<evidence type="ECO:0000313" key="3">
    <source>
        <dbReference type="Proteomes" id="UP001155546"/>
    </source>
</evidence>
<evidence type="ECO:0000259" key="1">
    <source>
        <dbReference type="PROSITE" id="PS51833"/>
    </source>
</evidence>
<comment type="caution">
    <text evidence="2">The sequence shown here is derived from an EMBL/GenBank/DDBJ whole genome shotgun (WGS) entry which is preliminary data.</text>
</comment>
<gene>
    <name evidence="2" type="ORF">NE535_02690</name>
</gene>
<name>A0A9X3ATZ5_9GAMM</name>
<organism evidence="2 3">
    <name type="scientific">Shewanella holmiensis</name>
    <dbReference type="NCBI Taxonomy" id="2952222"/>
    <lineage>
        <taxon>Bacteria</taxon>
        <taxon>Pseudomonadati</taxon>
        <taxon>Pseudomonadota</taxon>
        <taxon>Gammaproteobacteria</taxon>
        <taxon>Alteromonadales</taxon>
        <taxon>Shewanellaceae</taxon>
        <taxon>Shewanella</taxon>
    </lineage>
</organism>
<reference evidence="2" key="1">
    <citation type="journal article" date="2023" name="Int. J. Syst. Evol. Microbiol.">
        <title>&lt;i&gt;Shewanella septentrionalis&lt;/i&gt; sp. nov. and &lt;i&gt;Shewanella holmiensis&lt;/i&gt; sp. nov., isolated from Baltic Sea water and sediments.</title>
        <authorList>
            <person name="Martin-Rodriguez A.J."/>
            <person name="Thorell K."/>
            <person name="Joffre E."/>
            <person name="Jensie-Markopoulos S."/>
            <person name="Moore E.R.B."/>
            <person name="Sjoling A."/>
        </authorList>
    </citation>
    <scope>NUCLEOTIDE SEQUENCE</scope>
    <source>
        <strain evidence="2">SP1S2-7</strain>
    </source>
</reference>
<protein>
    <submittedName>
        <fullName evidence="2">HDOD domain-containing protein</fullName>
    </submittedName>
</protein>